<evidence type="ECO:0000256" key="1">
    <source>
        <dbReference type="SAM" id="Phobius"/>
    </source>
</evidence>
<dbReference type="Proteomes" id="UP000291838">
    <property type="component" value="Unassembled WGS sequence"/>
</dbReference>
<feature type="transmembrane region" description="Helical" evidence="1">
    <location>
        <begin position="24"/>
        <end position="42"/>
    </location>
</feature>
<sequence>MTTDPRAEGYDNVEPPRWLSVRDVLLAVCVGLVLAAALVLLTPGSRTHLLGGTDLRETTVVAVREGAVPDDVDKPRTTYDLSWSDDGEVRTATFSRAGNPDREAGDTWSLWVSPDGSVVETTSPQTTLLALGIGLPLFVLLIGLIVRWRNRAMAMAPLKEADKIEAQRQRRSSRS</sequence>
<dbReference type="OrthoDB" id="3785830at2"/>
<keyword evidence="3" id="KW-1185">Reference proteome</keyword>
<dbReference type="RefSeq" id="WP_129474510.1">
    <property type="nucleotide sequence ID" value="NZ_SDWS01000003.1"/>
</dbReference>
<reference evidence="2 3" key="1">
    <citation type="submission" date="2019-01" db="EMBL/GenBank/DDBJ databases">
        <title>Novel species of Nocardioides.</title>
        <authorList>
            <person name="Liu Q."/>
            <person name="Xin Y.-H."/>
        </authorList>
    </citation>
    <scope>NUCLEOTIDE SEQUENCE [LARGE SCALE GENOMIC DNA]</scope>
    <source>
        <strain evidence="2 3">HLT3-15</strain>
    </source>
</reference>
<comment type="caution">
    <text evidence="2">The sequence shown here is derived from an EMBL/GenBank/DDBJ whole genome shotgun (WGS) entry which is preliminary data.</text>
</comment>
<evidence type="ECO:0000313" key="2">
    <source>
        <dbReference type="EMBL" id="RYB91260.1"/>
    </source>
</evidence>
<dbReference type="EMBL" id="SDWS01000003">
    <property type="protein sequence ID" value="RYB91260.1"/>
    <property type="molecule type" value="Genomic_DNA"/>
</dbReference>
<protein>
    <recommendedName>
        <fullName evidence="4">DUF3592 domain-containing protein</fullName>
    </recommendedName>
</protein>
<gene>
    <name evidence="2" type="ORF">EUA06_07975</name>
</gene>
<accession>A0A4Q2RQM5</accession>
<organism evidence="2 3">
    <name type="scientific">Nocardioides glacieisoli</name>
    <dbReference type="NCBI Taxonomy" id="1168730"/>
    <lineage>
        <taxon>Bacteria</taxon>
        <taxon>Bacillati</taxon>
        <taxon>Actinomycetota</taxon>
        <taxon>Actinomycetes</taxon>
        <taxon>Propionibacteriales</taxon>
        <taxon>Nocardioidaceae</taxon>
        <taxon>Nocardioides</taxon>
    </lineage>
</organism>
<evidence type="ECO:0000313" key="3">
    <source>
        <dbReference type="Proteomes" id="UP000291838"/>
    </source>
</evidence>
<proteinExistence type="predicted"/>
<name>A0A4Q2RQM5_9ACTN</name>
<keyword evidence="1" id="KW-0812">Transmembrane</keyword>
<keyword evidence="1" id="KW-1133">Transmembrane helix</keyword>
<dbReference type="AlphaFoldDB" id="A0A4Q2RQM5"/>
<evidence type="ECO:0008006" key="4">
    <source>
        <dbReference type="Google" id="ProtNLM"/>
    </source>
</evidence>
<keyword evidence="1" id="KW-0472">Membrane</keyword>
<feature type="transmembrane region" description="Helical" evidence="1">
    <location>
        <begin position="127"/>
        <end position="146"/>
    </location>
</feature>